<feature type="chain" id="PRO_5043732401" description="Endonuclease/exonuclease/phosphatase domain-containing protein" evidence="1">
    <location>
        <begin position="24"/>
        <end position="306"/>
    </location>
</feature>
<evidence type="ECO:0000313" key="3">
    <source>
        <dbReference type="EMBL" id="KAK8395869.1"/>
    </source>
</evidence>
<comment type="caution">
    <text evidence="3">The sequence shown here is derived from an EMBL/GenBank/DDBJ whole genome shotgun (WGS) entry which is preliminary data.</text>
</comment>
<reference evidence="3 4" key="1">
    <citation type="submission" date="2023-03" db="EMBL/GenBank/DDBJ databases">
        <title>High-quality genome of Scylla paramamosain provides insights in environmental adaptation.</title>
        <authorList>
            <person name="Zhang L."/>
        </authorList>
    </citation>
    <scope>NUCLEOTIDE SEQUENCE [LARGE SCALE GENOMIC DNA]</scope>
    <source>
        <strain evidence="3">LZ_2023a</strain>
        <tissue evidence="3">Muscle</tissue>
    </source>
</reference>
<dbReference type="Gene3D" id="3.60.10.10">
    <property type="entry name" value="Endonuclease/exonuclease/phosphatase"/>
    <property type="match status" value="1"/>
</dbReference>
<evidence type="ECO:0000313" key="4">
    <source>
        <dbReference type="Proteomes" id="UP001487740"/>
    </source>
</evidence>
<proteinExistence type="predicted"/>
<keyword evidence="1" id="KW-0732">Signal</keyword>
<dbReference type="InterPro" id="IPR005135">
    <property type="entry name" value="Endo/exonuclease/phosphatase"/>
</dbReference>
<dbReference type="SUPFAM" id="SSF56219">
    <property type="entry name" value="DNase I-like"/>
    <property type="match status" value="1"/>
</dbReference>
<sequence>MQQDPRSFVVLMLPSCGVVGAVASVQRQDTRPFSYETLVLVLILVERQRVESELQVVQQLDARHKLVLVERLVETLHLKSELAVVLGLVSEATDSSPFSVPSYFLYPHFRSKAGCCVYVRNDLTCSRAHALESSEFSTIWLRLQSHSHTKFICAVYLSPNSSDYKKFFDYLTSKVEHILTLFPFAEISILGDFNVHHQLWLSSPFTDHPGELAYNFAILHDLEQLVQYPTRIPDRLGDTPNILDLFLTSNPSAYAVTLSSPLGSSDHNLISLSCPITPIPPQDPPKRRCLWRFASASWGGPEAVFC</sequence>
<dbReference type="Pfam" id="PF14529">
    <property type="entry name" value="Exo_endo_phos_2"/>
    <property type="match status" value="1"/>
</dbReference>
<dbReference type="Proteomes" id="UP001487740">
    <property type="component" value="Unassembled WGS sequence"/>
</dbReference>
<protein>
    <recommendedName>
        <fullName evidence="2">Endonuclease/exonuclease/phosphatase domain-containing protein</fullName>
    </recommendedName>
</protein>
<name>A0AAW0U716_SCYPA</name>
<gene>
    <name evidence="3" type="ORF">O3P69_005762</name>
</gene>
<keyword evidence="4" id="KW-1185">Reference proteome</keyword>
<feature type="domain" description="Endonuclease/exonuclease/phosphatase" evidence="2">
    <location>
        <begin position="152"/>
        <end position="270"/>
    </location>
</feature>
<dbReference type="PANTHER" id="PTHR47510">
    <property type="entry name" value="REVERSE TRANSCRIPTASE DOMAIN-CONTAINING PROTEIN"/>
    <property type="match status" value="1"/>
</dbReference>
<dbReference type="InterPro" id="IPR036691">
    <property type="entry name" value="Endo/exonu/phosph_ase_sf"/>
</dbReference>
<evidence type="ECO:0000256" key="1">
    <source>
        <dbReference type="SAM" id="SignalP"/>
    </source>
</evidence>
<organism evidence="3 4">
    <name type="scientific">Scylla paramamosain</name>
    <name type="common">Mud crab</name>
    <dbReference type="NCBI Taxonomy" id="85552"/>
    <lineage>
        <taxon>Eukaryota</taxon>
        <taxon>Metazoa</taxon>
        <taxon>Ecdysozoa</taxon>
        <taxon>Arthropoda</taxon>
        <taxon>Crustacea</taxon>
        <taxon>Multicrustacea</taxon>
        <taxon>Malacostraca</taxon>
        <taxon>Eumalacostraca</taxon>
        <taxon>Eucarida</taxon>
        <taxon>Decapoda</taxon>
        <taxon>Pleocyemata</taxon>
        <taxon>Brachyura</taxon>
        <taxon>Eubrachyura</taxon>
        <taxon>Portunoidea</taxon>
        <taxon>Portunidae</taxon>
        <taxon>Portuninae</taxon>
        <taxon>Scylla</taxon>
    </lineage>
</organism>
<feature type="signal peptide" evidence="1">
    <location>
        <begin position="1"/>
        <end position="23"/>
    </location>
</feature>
<accession>A0AAW0U716</accession>
<dbReference type="GO" id="GO:0003824">
    <property type="term" value="F:catalytic activity"/>
    <property type="evidence" value="ECO:0007669"/>
    <property type="project" value="InterPro"/>
</dbReference>
<dbReference type="EMBL" id="JARAKH010000017">
    <property type="protein sequence ID" value="KAK8395869.1"/>
    <property type="molecule type" value="Genomic_DNA"/>
</dbReference>
<dbReference type="PANTHER" id="PTHR47510:SF3">
    <property type="entry name" value="ENDO_EXONUCLEASE_PHOSPHATASE DOMAIN-CONTAINING PROTEIN"/>
    <property type="match status" value="1"/>
</dbReference>
<dbReference type="AlphaFoldDB" id="A0AAW0U716"/>
<evidence type="ECO:0000259" key="2">
    <source>
        <dbReference type="Pfam" id="PF14529"/>
    </source>
</evidence>